<feature type="compositionally biased region" description="Low complexity" evidence="7">
    <location>
        <begin position="193"/>
        <end position="227"/>
    </location>
</feature>
<dbReference type="PANTHER" id="PTHR36575:SF2">
    <property type="entry name" value="CHITIN-BINDING TYPE-4 DOMAIN-CONTAINING PROTEIN-RELATED"/>
    <property type="match status" value="1"/>
</dbReference>
<keyword evidence="3" id="KW-0186">Copper</keyword>
<feature type="region of interest" description="Disordered" evidence="7">
    <location>
        <begin position="189"/>
        <end position="252"/>
    </location>
</feature>
<gene>
    <name evidence="10" type="ORF">BDW02DRAFT_150870</name>
</gene>
<comment type="cofactor">
    <cofactor evidence="1">
        <name>Cu(2+)</name>
        <dbReference type="ChEBI" id="CHEBI:29036"/>
    </cofactor>
</comment>
<evidence type="ECO:0000313" key="11">
    <source>
        <dbReference type="Proteomes" id="UP000800040"/>
    </source>
</evidence>
<dbReference type="OrthoDB" id="120613at2759"/>
<accession>A0A6A5KLQ4</accession>
<organism evidence="10 11">
    <name type="scientific">Decorospora gaudefroyi</name>
    <dbReference type="NCBI Taxonomy" id="184978"/>
    <lineage>
        <taxon>Eukaryota</taxon>
        <taxon>Fungi</taxon>
        <taxon>Dikarya</taxon>
        <taxon>Ascomycota</taxon>
        <taxon>Pezizomycotina</taxon>
        <taxon>Dothideomycetes</taxon>
        <taxon>Pleosporomycetidae</taxon>
        <taxon>Pleosporales</taxon>
        <taxon>Pleosporineae</taxon>
        <taxon>Pleosporaceae</taxon>
        <taxon>Decorospora</taxon>
    </lineage>
</organism>
<keyword evidence="8" id="KW-0732">Signal</keyword>
<sequence>MKSYSAAVALAGFVSSVAAHGYISSPQPRMPGNGLKEACGDQVFNQQSSDHFGNVQGALQNLQGDHPDCRMWQCKGIPFSDAGEVFSYTAGQVIPMTVEIRAPHDGVANVSIVKVSSDTIIGEPLISWDEYALTSSPISAHPDWTSFDITMPDVSSECANPGDCVIQWWWDAASIDQSYEACIDFSMGGGSGSSPTTPTTSAVASASAAPSATAAPTSSDAPSSTVPEATASPTVVDEVATPSATSGSDASMPETFTMDTFVTWLRANAGSGVASKVRRMVAAQRAHARAFRV</sequence>
<name>A0A6A5KLQ4_9PLEO</name>
<feature type="signal peptide" evidence="8">
    <location>
        <begin position="1"/>
        <end position="19"/>
    </location>
</feature>
<evidence type="ECO:0000313" key="10">
    <source>
        <dbReference type="EMBL" id="KAF1839405.1"/>
    </source>
</evidence>
<keyword evidence="11" id="KW-1185">Reference proteome</keyword>
<evidence type="ECO:0000256" key="1">
    <source>
        <dbReference type="ARBA" id="ARBA00001973"/>
    </source>
</evidence>
<evidence type="ECO:0000256" key="2">
    <source>
        <dbReference type="ARBA" id="ARBA00022723"/>
    </source>
</evidence>
<dbReference type="InterPro" id="IPR004302">
    <property type="entry name" value="Cellulose/chitin-bd_N"/>
</dbReference>
<evidence type="ECO:0000256" key="6">
    <source>
        <dbReference type="ARBA" id="ARBA00034311"/>
    </source>
</evidence>
<feature type="domain" description="Chitin-binding type-4" evidence="9">
    <location>
        <begin position="20"/>
        <end position="185"/>
    </location>
</feature>
<evidence type="ECO:0000256" key="8">
    <source>
        <dbReference type="SAM" id="SignalP"/>
    </source>
</evidence>
<keyword evidence="2" id="KW-0479">Metal-binding</keyword>
<dbReference type="InterPro" id="IPR052282">
    <property type="entry name" value="Starch-active_LPMO"/>
</dbReference>
<dbReference type="Proteomes" id="UP000800040">
    <property type="component" value="Unassembled WGS sequence"/>
</dbReference>
<feature type="chain" id="PRO_5025444197" description="Chitin-binding type-4 domain-containing protein" evidence="8">
    <location>
        <begin position="20"/>
        <end position="293"/>
    </location>
</feature>
<keyword evidence="5" id="KW-0325">Glycoprotein</keyword>
<comment type="similarity">
    <text evidence="6">Belongs to the polysaccharide monooxygenase AA13 family.</text>
</comment>
<dbReference type="Pfam" id="PF03067">
    <property type="entry name" value="LPMO_10"/>
    <property type="match status" value="1"/>
</dbReference>
<dbReference type="PANTHER" id="PTHR36575">
    <property type="entry name" value="BINDING PROTEIN, PUTATIVE (AFU_ORTHOLOGUE AFUA_1G14430)-RELATED"/>
    <property type="match status" value="1"/>
</dbReference>
<dbReference type="EMBL" id="ML975245">
    <property type="protein sequence ID" value="KAF1839405.1"/>
    <property type="molecule type" value="Genomic_DNA"/>
</dbReference>
<proteinExistence type="inferred from homology"/>
<keyword evidence="4" id="KW-1015">Disulfide bond</keyword>
<evidence type="ECO:0000256" key="5">
    <source>
        <dbReference type="ARBA" id="ARBA00023180"/>
    </source>
</evidence>
<protein>
    <recommendedName>
        <fullName evidence="9">Chitin-binding type-4 domain-containing protein</fullName>
    </recommendedName>
</protein>
<dbReference type="GO" id="GO:0046872">
    <property type="term" value="F:metal ion binding"/>
    <property type="evidence" value="ECO:0007669"/>
    <property type="project" value="UniProtKB-KW"/>
</dbReference>
<evidence type="ECO:0000256" key="7">
    <source>
        <dbReference type="SAM" id="MobiDB-lite"/>
    </source>
</evidence>
<evidence type="ECO:0000259" key="9">
    <source>
        <dbReference type="Pfam" id="PF03067"/>
    </source>
</evidence>
<evidence type="ECO:0000256" key="3">
    <source>
        <dbReference type="ARBA" id="ARBA00023008"/>
    </source>
</evidence>
<evidence type="ECO:0000256" key="4">
    <source>
        <dbReference type="ARBA" id="ARBA00023157"/>
    </source>
</evidence>
<dbReference type="AlphaFoldDB" id="A0A6A5KLQ4"/>
<reference evidence="10" key="1">
    <citation type="submission" date="2020-01" db="EMBL/GenBank/DDBJ databases">
        <authorList>
            <consortium name="DOE Joint Genome Institute"/>
            <person name="Haridas S."/>
            <person name="Albert R."/>
            <person name="Binder M."/>
            <person name="Bloem J."/>
            <person name="Labutti K."/>
            <person name="Salamov A."/>
            <person name="Andreopoulos B."/>
            <person name="Baker S.E."/>
            <person name="Barry K."/>
            <person name="Bills G."/>
            <person name="Bluhm B.H."/>
            <person name="Cannon C."/>
            <person name="Castanera R."/>
            <person name="Culley D.E."/>
            <person name="Daum C."/>
            <person name="Ezra D."/>
            <person name="Gonzalez J.B."/>
            <person name="Henrissat B."/>
            <person name="Kuo A."/>
            <person name="Liang C."/>
            <person name="Lipzen A."/>
            <person name="Lutzoni F."/>
            <person name="Magnuson J."/>
            <person name="Mondo S."/>
            <person name="Nolan M."/>
            <person name="Ohm R."/>
            <person name="Pangilinan J."/>
            <person name="Park H.-J."/>
            <person name="Ramirez L."/>
            <person name="Alfaro M."/>
            <person name="Sun H."/>
            <person name="Tritt A."/>
            <person name="Yoshinaga Y."/>
            <person name="Zwiers L.-H."/>
            <person name="Turgeon B.G."/>
            <person name="Goodwin S.B."/>
            <person name="Spatafora J.W."/>
            <person name="Crous P.W."/>
            <person name="Grigoriev I.V."/>
        </authorList>
    </citation>
    <scope>NUCLEOTIDE SEQUENCE</scope>
    <source>
        <strain evidence="10">P77</strain>
    </source>
</reference>